<dbReference type="AlphaFoldDB" id="X0Y2W3"/>
<comment type="caution">
    <text evidence="1">The sequence shown here is derived from an EMBL/GenBank/DDBJ whole genome shotgun (WGS) entry which is preliminary data.</text>
</comment>
<gene>
    <name evidence="1" type="ORF">S01H1_79770</name>
</gene>
<organism evidence="1">
    <name type="scientific">marine sediment metagenome</name>
    <dbReference type="NCBI Taxonomy" id="412755"/>
    <lineage>
        <taxon>unclassified sequences</taxon>
        <taxon>metagenomes</taxon>
        <taxon>ecological metagenomes</taxon>
    </lineage>
</organism>
<feature type="non-terminal residue" evidence="1">
    <location>
        <position position="1"/>
    </location>
</feature>
<proteinExistence type="predicted"/>
<name>X0Y2W3_9ZZZZ</name>
<evidence type="ECO:0000313" key="1">
    <source>
        <dbReference type="EMBL" id="GAG43058.1"/>
    </source>
</evidence>
<reference evidence="1" key="1">
    <citation type="journal article" date="2014" name="Front. Microbiol.">
        <title>High frequency of phylogenetically diverse reductive dehalogenase-homologous genes in deep subseafloor sedimentary metagenomes.</title>
        <authorList>
            <person name="Kawai M."/>
            <person name="Futagami T."/>
            <person name="Toyoda A."/>
            <person name="Takaki Y."/>
            <person name="Nishi S."/>
            <person name="Hori S."/>
            <person name="Arai W."/>
            <person name="Tsubouchi T."/>
            <person name="Morono Y."/>
            <person name="Uchiyama I."/>
            <person name="Ito T."/>
            <person name="Fujiyama A."/>
            <person name="Inagaki F."/>
            <person name="Takami H."/>
        </authorList>
    </citation>
    <scope>NUCLEOTIDE SEQUENCE</scope>
    <source>
        <strain evidence="1">Expedition CK06-06</strain>
    </source>
</reference>
<protein>
    <submittedName>
        <fullName evidence="1">Uncharacterized protein</fullName>
    </submittedName>
</protein>
<dbReference type="EMBL" id="BARS01053809">
    <property type="protein sequence ID" value="GAG43058.1"/>
    <property type="molecule type" value="Genomic_DNA"/>
</dbReference>
<sequence length="124" mass="14457">PDPPVPGALRFLWSANMVFDVQVFSTRTHQDNGARAMRNWFWQWSCIEWGFPNDPNDQIYSGPKATPPEWMRDEMKLPIKKPPAFLHIDDRVQLFTGVFPDPVELLNFLPWNRKAHAQKDGKPI</sequence>
<accession>X0Y2W3</accession>